<reference evidence="2" key="1">
    <citation type="submission" date="2018-05" db="EMBL/GenBank/DDBJ databases">
        <authorList>
            <person name="Lanie J.A."/>
            <person name="Ng W.-L."/>
            <person name="Kazmierczak K.M."/>
            <person name="Andrzejewski T.M."/>
            <person name="Davidsen T.M."/>
            <person name="Wayne K.J."/>
            <person name="Tettelin H."/>
            <person name="Glass J.I."/>
            <person name="Rusch D."/>
            <person name="Podicherti R."/>
            <person name="Tsui H.-C.T."/>
            <person name="Winkler M.E."/>
        </authorList>
    </citation>
    <scope>NUCLEOTIDE SEQUENCE</scope>
</reference>
<dbReference type="InterPro" id="IPR036291">
    <property type="entry name" value="NAD(P)-bd_dom_sf"/>
</dbReference>
<dbReference type="SUPFAM" id="SSF51735">
    <property type="entry name" value="NAD(P)-binding Rossmann-fold domains"/>
    <property type="match status" value="1"/>
</dbReference>
<dbReference type="InterPro" id="IPR016040">
    <property type="entry name" value="NAD(P)-bd_dom"/>
</dbReference>
<evidence type="ECO:0000313" key="2">
    <source>
        <dbReference type="EMBL" id="SVA99813.1"/>
    </source>
</evidence>
<dbReference type="GO" id="GO:0044877">
    <property type="term" value="F:protein-containing complex binding"/>
    <property type="evidence" value="ECO:0007669"/>
    <property type="project" value="TreeGrafter"/>
</dbReference>
<accession>A0A382AFP4</accession>
<protein>
    <recommendedName>
        <fullName evidence="1">NAD(P)-binding domain-containing protein</fullName>
    </recommendedName>
</protein>
<evidence type="ECO:0000259" key="1">
    <source>
        <dbReference type="Pfam" id="PF13460"/>
    </source>
</evidence>
<proteinExistence type="predicted"/>
<name>A0A382AFP4_9ZZZZ</name>
<gene>
    <name evidence="2" type="ORF">METZ01_LOCUS152667</name>
</gene>
<organism evidence="2">
    <name type="scientific">marine metagenome</name>
    <dbReference type="NCBI Taxonomy" id="408172"/>
    <lineage>
        <taxon>unclassified sequences</taxon>
        <taxon>metagenomes</taxon>
        <taxon>ecological metagenomes</taxon>
    </lineage>
</organism>
<dbReference type="Gene3D" id="3.40.50.720">
    <property type="entry name" value="NAD(P)-binding Rossmann-like Domain"/>
    <property type="match status" value="1"/>
</dbReference>
<dbReference type="PANTHER" id="PTHR12126:SF11">
    <property type="entry name" value="NADH DEHYDROGENASE [UBIQUINONE] 1 ALPHA SUBCOMPLEX SUBUNIT 9, MITOCHONDRIAL"/>
    <property type="match status" value="1"/>
</dbReference>
<sequence length="219" mass="24858">MINNDHIPRVLVRDGSEDKLTNIDSCEVVMGDVTDQSTVMGTINGCEVVIYNIGIIRQFPKRWITFEKLHFESAKKVIRATEESGLKRFIMMSANGVKPNGTGYQKTKWLAEQLLKSTDLKWTIFRPSLIFGDPGSRNCQEFCTQLKENMLGLPFPAPIFYKGLNPFNAGDFAMSPIHVKDVAKFFVQSISMENTHRKIYELGGAETVKWNFLLNRITS</sequence>
<dbReference type="InterPro" id="IPR051207">
    <property type="entry name" value="ComplexI_NDUFA9_subunit"/>
</dbReference>
<dbReference type="Pfam" id="PF13460">
    <property type="entry name" value="NAD_binding_10"/>
    <property type="match status" value="1"/>
</dbReference>
<feature type="domain" description="NAD(P)-binding" evidence="1">
    <location>
        <begin position="4"/>
        <end position="135"/>
    </location>
</feature>
<dbReference type="EMBL" id="UINC01025012">
    <property type="protein sequence ID" value="SVA99813.1"/>
    <property type="molecule type" value="Genomic_DNA"/>
</dbReference>
<dbReference type="AlphaFoldDB" id="A0A382AFP4"/>
<feature type="non-terminal residue" evidence="2">
    <location>
        <position position="219"/>
    </location>
</feature>
<dbReference type="PANTHER" id="PTHR12126">
    <property type="entry name" value="NADH-UBIQUINONE OXIDOREDUCTASE 39 KDA SUBUNIT-RELATED"/>
    <property type="match status" value="1"/>
</dbReference>